<dbReference type="PANTHER" id="PTHR10819:SF3">
    <property type="entry name" value="PHOSPHOTRIESTERASE-RELATED PROTEIN"/>
    <property type="match status" value="1"/>
</dbReference>
<feature type="binding site" evidence="3">
    <location>
        <position position="157"/>
    </location>
    <ligand>
        <name>a divalent metal cation</name>
        <dbReference type="ChEBI" id="CHEBI:60240"/>
        <label>2</label>
    </ligand>
</feature>
<comment type="caution">
    <text evidence="4">Lacks conserved residue(s) required for the propagation of feature annotation.</text>
</comment>
<dbReference type="SUPFAM" id="SSF51556">
    <property type="entry name" value="Metallo-dependent hydrolases"/>
    <property type="match status" value="1"/>
</dbReference>
<organism evidence="6 7">
    <name type="scientific">Faecalicoccus pleomorphus</name>
    <dbReference type="NCBI Taxonomy" id="1323"/>
    <lineage>
        <taxon>Bacteria</taxon>
        <taxon>Bacillati</taxon>
        <taxon>Bacillota</taxon>
        <taxon>Erysipelotrichia</taxon>
        <taxon>Erysipelotrichales</taxon>
        <taxon>Erysipelotrichaceae</taxon>
        <taxon>Faecalicoccus</taxon>
    </lineage>
</organism>
<dbReference type="InterPro" id="IPR017947">
    <property type="entry name" value="AryldialkylPase_Zn-BS"/>
</dbReference>
<comment type="similarity">
    <text evidence="4">Belongs to the metallo-dependent hydrolases superfamily. Phosphotriesterase family.</text>
</comment>
<evidence type="ECO:0000313" key="6">
    <source>
        <dbReference type="EMBL" id="RGD76959.1"/>
    </source>
</evidence>
<keyword evidence="2" id="KW-0378">Hydrolase</keyword>
<evidence type="ECO:0000256" key="2">
    <source>
        <dbReference type="ARBA" id="ARBA00022801"/>
    </source>
</evidence>
<feature type="binding site" evidence="3">
    <location>
        <position position="11"/>
    </location>
    <ligand>
        <name>a divalent metal cation</name>
        <dbReference type="ChEBI" id="CHEBI:60240"/>
        <label>1</label>
    </ligand>
</feature>
<dbReference type="AlphaFoldDB" id="A0A3E3E6N5"/>
<comment type="caution">
    <text evidence="6">The sequence shown here is derived from an EMBL/GenBank/DDBJ whole genome shotgun (WGS) entry which is preliminary data.</text>
</comment>
<proteinExistence type="inferred from homology"/>
<protein>
    <submittedName>
        <fullName evidence="6">Phosphotriesterase</fullName>
    </submittedName>
</protein>
<dbReference type="EMBL" id="QUSK01000008">
    <property type="protein sequence ID" value="RGD76959.1"/>
    <property type="molecule type" value="Genomic_DNA"/>
</dbReference>
<feature type="binding site" evidence="3">
    <location>
        <position position="124"/>
    </location>
    <ligand>
        <name>a divalent metal cation</name>
        <dbReference type="ChEBI" id="CHEBI:60240"/>
        <label>2</label>
    </ligand>
</feature>
<dbReference type="RefSeq" id="WP_117445928.1">
    <property type="nucleotide sequence ID" value="NZ_CALCIP010000027.1"/>
</dbReference>
<name>A0A3E3E6N5_9FIRM</name>
<dbReference type="PIRSF" id="PIRSF016839">
    <property type="entry name" value="PhP"/>
    <property type="match status" value="1"/>
</dbReference>
<dbReference type="Pfam" id="PF02126">
    <property type="entry name" value="PTE"/>
    <property type="match status" value="1"/>
</dbReference>
<sequence length="292" mass="33059">MKLVDGYTLMHEHVHIDLSRIKDDLDTCLDCKEETIKEFKRLYELGVRNILEVTNVGMGRDVAYIDEVAQASGINIIKSTGCYKDPFILENEVLMTTEQLAEFMIKEIQEGFSEGHGKAEAIGEIGTSKNEWTVNERKLFDAAILAHKVTNKPIYTHTTLSTLALEQANYFVGKNADVSKIIIGHVDLNSDIEYILSVLKTGVNVGFDTIGKNNYLPDDIRIEHLLKIEKEGYLGQVVLSEDLTRKSHLLYKGGIGYAYLFENFLPRLKEKGMSQENIDKMLIENPKRILES</sequence>
<accession>A0A3E3E6N5</accession>
<reference evidence="6 7" key="1">
    <citation type="submission" date="2018-08" db="EMBL/GenBank/DDBJ databases">
        <title>A genome reference for cultivated species of the human gut microbiota.</title>
        <authorList>
            <person name="Zou Y."/>
            <person name="Xue W."/>
            <person name="Luo G."/>
        </authorList>
    </citation>
    <scope>NUCLEOTIDE SEQUENCE [LARGE SCALE GENOMIC DNA]</scope>
    <source>
        <strain evidence="6 7">TF08-11</strain>
    </source>
</reference>
<evidence type="ECO:0000313" key="7">
    <source>
        <dbReference type="Proteomes" id="UP000260721"/>
    </source>
</evidence>
<dbReference type="InterPro" id="IPR001559">
    <property type="entry name" value="Phosphotriesterase"/>
</dbReference>
<dbReference type="InterPro" id="IPR032466">
    <property type="entry name" value="Metal_Hydrolase"/>
</dbReference>
<dbReference type="PROSITE" id="PS01322">
    <property type="entry name" value="PHOSPHOTRIESTERASE_1"/>
    <property type="match status" value="1"/>
</dbReference>
<feature type="binding site" evidence="3">
    <location>
        <position position="124"/>
    </location>
    <ligand>
        <name>a divalent metal cation</name>
        <dbReference type="ChEBI" id="CHEBI:60240"/>
        <label>1</label>
    </ligand>
</feature>
<gene>
    <name evidence="6" type="ORF">DXC78_04615</name>
    <name evidence="5" type="ORF">HF861_06150</name>
</gene>
<dbReference type="Proteomes" id="UP000260721">
    <property type="component" value="Unassembled WGS sequence"/>
</dbReference>
<dbReference type="Proteomes" id="UP000540014">
    <property type="component" value="Unassembled WGS sequence"/>
</dbReference>
<evidence type="ECO:0000313" key="5">
    <source>
        <dbReference type="EMBL" id="NME44467.1"/>
    </source>
</evidence>
<dbReference type="GO" id="GO:0008270">
    <property type="term" value="F:zinc ion binding"/>
    <property type="evidence" value="ECO:0007669"/>
    <property type="project" value="InterPro"/>
</dbReference>
<reference evidence="5 8" key="2">
    <citation type="submission" date="2020-04" db="EMBL/GenBank/DDBJ databases">
        <authorList>
            <person name="Hitch T.C.A."/>
            <person name="Wylensek D."/>
            <person name="Clavel T."/>
        </authorList>
    </citation>
    <scope>NUCLEOTIDE SEQUENCE [LARGE SCALE GENOMIC DNA]</scope>
    <source>
        <strain evidence="5 8">BSM-383-APC-22F</strain>
    </source>
</reference>
<dbReference type="PANTHER" id="PTHR10819">
    <property type="entry name" value="PHOSPHOTRIESTERASE-RELATED"/>
    <property type="match status" value="1"/>
</dbReference>
<dbReference type="PROSITE" id="PS51347">
    <property type="entry name" value="PHOSPHOTRIESTERASE_2"/>
    <property type="match status" value="1"/>
</dbReference>
<evidence type="ECO:0000256" key="3">
    <source>
        <dbReference type="PIRSR" id="PIRSR601559-52"/>
    </source>
</evidence>
<evidence type="ECO:0000313" key="8">
    <source>
        <dbReference type="Proteomes" id="UP000540014"/>
    </source>
</evidence>
<keyword evidence="1 3" id="KW-0479">Metal-binding</keyword>
<dbReference type="GO" id="GO:0016788">
    <property type="term" value="F:hydrolase activity, acting on ester bonds"/>
    <property type="evidence" value="ECO:0007669"/>
    <property type="project" value="InterPro"/>
</dbReference>
<feature type="binding site" evidence="3">
    <location>
        <position position="242"/>
    </location>
    <ligand>
        <name>a divalent metal cation</name>
        <dbReference type="ChEBI" id="CHEBI:60240"/>
        <label>1</label>
    </ligand>
</feature>
<evidence type="ECO:0000256" key="4">
    <source>
        <dbReference type="PROSITE-ProRule" id="PRU00679"/>
    </source>
</evidence>
<dbReference type="Gene3D" id="3.20.20.140">
    <property type="entry name" value="Metal-dependent hydrolases"/>
    <property type="match status" value="1"/>
</dbReference>
<evidence type="ECO:0000256" key="1">
    <source>
        <dbReference type="ARBA" id="ARBA00022723"/>
    </source>
</evidence>
<comment type="cofactor">
    <cofactor evidence="3">
        <name>a divalent metal cation</name>
        <dbReference type="ChEBI" id="CHEBI:60240"/>
    </cofactor>
    <text evidence="3">Binds 2 divalent metal cations per subunit.</text>
</comment>
<feature type="binding site" evidence="3">
    <location>
        <position position="185"/>
    </location>
    <ligand>
        <name>a divalent metal cation</name>
        <dbReference type="ChEBI" id="CHEBI:60240"/>
        <label>2</label>
    </ligand>
</feature>
<dbReference type="EMBL" id="JABAFR010000012">
    <property type="protein sequence ID" value="NME44467.1"/>
    <property type="molecule type" value="Genomic_DNA"/>
</dbReference>
<feature type="binding site" evidence="3">
    <location>
        <position position="13"/>
    </location>
    <ligand>
        <name>a divalent metal cation</name>
        <dbReference type="ChEBI" id="CHEBI:60240"/>
        <label>1</label>
    </ligand>
</feature>